<protein>
    <submittedName>
        <fullName evidence="2">Uncharacterized protein</fullName>
    </submittedName>
</protein>
<dbReference type="Proteomes" id="UP000887458">
    <property type="component" value="Unassembled WGS sequence"/>
</dbReference>
<name>A0ABQ8ISU5_DERPT</name>
<keyword evidence="3" id="KW-1185">Reference proteome</keyword>
<organism evidence="2 3">
    <name type="scientific">Dermatophagoides pteronyssinus</name>
    <name type="common">European house dust mite</name>
    <dbReference type="NCBI Taxonomy" id="6956"/>
    <lineage>
        <taxon>Eukaryota</taxon>
        <taxon>Metazoa</taxon>
        <taxon>Ecdysozoa</taxon>
        <taxon>Arthropoda</taxon>
        <taxon>Chelicerata</taxon>
        <taxon>Arachnida</taxon>
        <taxon>Acari</taxon>
        <taxon>Acariformes</taxon>
        <taxon>Sarcoptiformes</taxon>
        <taxon>Astigmata</taxon>
        <taxon>Psoroptidia</taxon>
        <taxon>Analgoidea</taxon>
        <taxon>Pyroglyphidae</taxon>
        <taxon>Dermatophagoidinae</taxon>
        <taxon>Dermatophagoides</taxon>
    </lineage>
</organism>
<reference evidence="2 3" key="1">
    <citation type="journal article" date="2018" name="J. Allergy Clin. Immunol.">
        <title>High-quality assembly of Dermatophagoides pteronyssinus genome and transcriptome reveals a wide range of novel allergens.</title>
        <authorList>
            <person name="Liu X.Y."/>
            <person name="Yang K.Y."/>
            <person name="Wang M.Q."/>
            <person name="Kwok J.S."/>
            <person name="Zeng X."/>
            <person name="Yang Z."/>
            <person name="Xiao X.J."/>
            <person name="Lau C.P."/>
            <person name="Li Y."/>
            <person name="Huang Z.M."/>
            <person name="Ba J.G."/>
            <person name="Yim A.K."/>
            <person name="Ouyang C.Y."/>
            <person name="Ngai S.M."/>
            <person name="Chan T.F."/>
            <person name="Leung E.L."/>
            <person name="Liu L."/>
            <person name="Liu Z.G."/>
            <person name="Tsui S.K."/>
        </authorList>
    </citation>
    <scope>NUCLEOTIDE SEQUENCE [LARGE SCALE GENOMIC DNA]</scope>
    <source>
        <strain evidence="2">Derp</strain>
    </source>
</reference>
<feature type="region of interest" description="Disordered" evidence="1">
    <location>
        <begin position="1"/>
        <end position="21"/>
    </location>
</feature>
<evidence type="ECO:0000313" key="3">
    <source>
        <dbReference type="Proteomes" id="UP000887458"/>
    </source>
</evidence>
<evidence type="ECO:0000313" key="2">
    <source>
        <dbReference type="EMBL" id="KAH9413393.1"/>
    </source>
</evidence>
<comment type="caution">
    <text evidence="2">The sequence shown here is derived from an EMBL/GenBank/DDBJ whole genome shotgun (WGS) entry which is preliminary data.</text>
</comment>
<dbReference type="EMBL" id="NJHN03000121">
    <property type="protein sequence ID" value="KAH9413393.1"/>
    <property type="molecule type" value="Genomic_DNA"/>
</dbReference>
<accession>A0ABQ8ISU5</accession>
<reference evidence="2 3" key="2">
    <citation type="journal article" date="2022" name="Mol. Biol. Evol.">
        <title>Comparative Genomics Reveals Insights into the Divergent Evolution of Astigmatic Mites and Household Pest Adaptations.</title>
        <authorList>
            <person name="Xiong Q."/>
            <person name="Wan A.T."/>
            <person name="Liu X."/>
            <person name="Fung C.S."/>
            <person name="Xiao X."/>
            <person name="Malainual N."/>
            <person name="Hou J."/>
            <person name="Wang L."/>
            <person name="Wang M."/>
            <person name="Yang K.Y."/>
            <person name="Cui Y."/>
            <person name="Leung E.L."/>
            <person name="Nong W."/>
            <person name="Shin S.K."/>
            <person name="Au S.W."/>
            <person name="Jeong K.Y."/>
            <person name="Chew F.T."/>
            <person name="Hui J.H."/>
            <person name="Leung T.F."/>
            <person name="Tungtrongchitr A."/>
            <person name="Zhong N."/>
            <person name="Liu Z."/>
            <person name="Tsui S.K."/>
        </authorList>
    </citation>
    <scope>NUCLEOTIDE SEQUENCE [LARGE SCALE GENOMIC DNA]</scope>
    <source>
        <strain evidence="2">Derp</strain>
    </source>
</reference>
<sequence length="70" mass="8098">MKGPDAPNWEGCPRTSVTSDQKGVAYEMNSRPYYDWLFETKQKKRAKGFVVVVVNSQFQQQQQQIQSTNL</sequence>
<gene>
    <name evidence="2" type="ORF">DERP_007869</name>
</gene>
<proteinExistence type="predicted"/>
<evidence type="ECO:0000256" key="1">
    <source>
        <dbReference type="SAM" id="MobiDB-lite"/>
    </source>
</evidence>